<evidence type="ECO:0000313" key="2">
    <source>
        <dbReference type="Proteomes" id="UP001346869"/>
    </source>
</evidence>
<reference evidence="1 2" key="2">
    <citation type="journal article" date="2023" name="Mol. Biol. Evol.">
        <title>Genomics of Secondarily Temperate Adaptation in the Only Non-Antarctic Icefish.</title>
        <authorList>
            <person name="Rivera-Colon A.G."/>
            <person name="Rayamajhi N."/>
            <person name="Minhas B.F."/>
            <person name="Madrigal G."/>
            <person name="Bilyk K.T."/>
            <person name="Yoon V."/>
            <person name="Hune M."/>
            <person name="Gregory S."/>
            <person name="Cheng C.H.C."/>
            <person name="Catchen J.M."/>
        </authorList>
    </citation>
    <scope>NUCLEOTIDE SEQUENCE [LARGE SCALE GENOMIC DNA]</scope>
    <source>
        <strain evidence="1">JMC-PN-2008</strain>
    </source>
</reference>
<keyword evidence="2" id="KW-1185">Reference proteome</keyword>
<dbReference type="Proteomes" id="UP001346869">
    <property type="component" value="Unassembled WGS sequence"/>
</dbReference>
<name>A0AAN8AA73_ELEMC</name>
<dbReference type="EMBL" id="JAUZQC010000020">
    <property type="protein sequence ID" value="KAK5852553.1"/>
    <property type="molecule type" value="Genomic_DNA"/>
</dbReference>
<gene>
    <name evidence="1" type="ORF">PBY51_006406</name>
</gene>
<comment type="caution">
    <text evidence="1">The sequence shown here is derived from an EMBL/GenBank/DDBJ whole genome shotgun (WGS) entry which is preliminary data.</text>
</comment>
<evidence type="ECO:0000313" key="1">
    <source>
        <dbReference type="EMBL" id="KAK5852553.1"/>
    </source>
</evidence>
<reference evidence="1 2" key="1">
    <citation type="journal article" date="2023" name="Genes (Basel)">
        <title>Chromosome-Level Genome Assembly and Circadian Gene Repertoire of the Patagonia Blennie Eleginops maclovinus-The Closest Ancestral Proxy of Antarctic Cryonotothenioids.</title>
        <authorList>
            <person name="Cheng C.C."/>
            <person name="Rivera-Colon A.G."/>
            <person name="Minhas B.F."/>
            <person name="Wilson L."/>
            <person name="Rayamajhi N."/>
            <person name="Vargas-Chacoff L."/>
            <person name="Catchen J.M."/>
        </authorList>
    </citation>
    <scope>NUCLEOTIDE SEQUENCE [LARGE SCALE GENOMIC DNA]</scope>
    <source>
        <strain evidence="1">JMC-PN-2008</strain>
    </source>
</reference>
<proteinExistence type="predicted"/>
<dbReference type="AlphaFoldDB" id="A0AAN8AA73"/>
<sequence length="96" mass="10781">MLPPPPPWPQWCPLIDFASSSLPVDVKRHRGAAPVHFLTSHPSLLQALSVSIDRSCRGKTSSRNTCKHSRQEVEISGLQVFILLLFTSELKQEQHI</sequence>
<organism evidence="1 2">
    <name type="scientific">Eleginops maclovinus</name>
    <name type="common">Patagonian blennie</name>
    <name type="synonym">Eleginus maclovinus</name>
    <dbReference type="NCBI Taxonomy" id="56733"/>
    <lineage>
        <taxon>Eukaryota</taxon>
        <taxon>Metazoa</taxon>
        <taxon>Chordata</taxon>
        <taxon>Craniata</taxon>
        <taxon>Vertebrata</taxon>
        <taxon>Euteleostomi</taxon>
        <taxon>Actinopterygii</taxon>
        <taxon>Neopterygii</taxon>
        <taxon>Teleostei</taxon>
        <taxon>Neoteleostei</taxon>
        <taxon>Acanthomorphata</taxon>
        <taxon>Eupercaria</taxon>
        <taxon>Perciformes</taxon>
        <taxon>Notothenioidei</taxon>
        <taxon>Eleginopidae</taxon>
        <taxon>Eleginops</taxon>
    </lineage>
</organism>
<accession>A0AAN8AA73</accession>
<protein>
    <submittedName>
        <fullName evidence="1">Uncharacterized protein</fullName>
    </submittedName>
</protein>